<feature type="compositionally biased region" description="Polar residues" evidence="1">
    <location>
        <begin position="357"/>
        <end position="371"/>
    </location>
</feature>
<evidence type="ECO:0000313" key="2">
    <source>
        <dbReference type="EMBL" id="CAG8958188.1"/>
    </source>
</evidence>
<dbReference type="AlphaFoldDB" id="A0A9N9L4V2"/>
<accession>A0A9N9L4V2</accession>
<feature type="region of interest" description="Disordered" evidence="1">
    <location>
        <begin position="332"/>
        <end position="371"/>
    </location>
</feature>
<dbReference type="OrthoDB" id="10335595at2759"/>
<comment type="caution">
    <text evidence="2">The sequence shown here is derived from an EMBL/GenBank/DDBJ whole genome shotgun (WGS) entry which is preliminary data.</text>
</comment>
<sequence>MDKFSSSNTTQHQSSPLPSLTSPLLHPEANIEFYTKPFHWNTSNFTKGFNISTKQFREIEEWVTDLLLLDNLYAKEIDSEVQWKLMQIGEALTAQFPCLTKVGIPEFWSVDARRALVKSTRKGMRIAGEKLGAQIERKKRTVRKDKGLLKIPKALKVPKTRKTNRGKRKTRAQDVNYDEDDDSEDREGRENDTPATKKKRVLARMEKAKEYAVTPVLGTPEIVQKIPLKDLIEPENLPEEFEDIDPDFLSFGILISNLQQSGLISSLGDRLCYRTLGEGSFPVIIASNNDLKNAAIALRTIGASKLSLEVVPAGIPTFPTPPLQVQNPVYFPTQDPTQTTSHTSHASENTYPHHFTPENTGENESTTQNHPFQPEIPEFLAGIDVDFFENLFYDVPASFPSSEYV</sequence>
<feature type="compositionally biased region" description="Acidic residues" evidence="1">
    <location>
        <begin position="176"/>
        <end position="185"/>
    </location>
</feature>
<feature type="region of interest" description="Disordered" evidence="1">
    <location>
        <begin position="1"/>
        <end position="23"/>
    </location>
</feature>
<gene>
    <name evidence="2" type="ORF">HYFRA_00000540</name>
</gene>
<organism evidence="2 3">
    <name type="scientific">Hymenoscyphus fraxineus</name>
    <dbReference type="NCBI Taxonomy" id="746836"/>
    <lineage>
        <taxon>Eukaryota</taxon>
        <taxon>Fungi</taxon>
        <taxon>Dikarya</taxon>
        <taxon>Ascomycota</taxon>
        <taxon>Pezizomycotina</taxon>
        <taxon>Leotiomycetes</taxon>
        <taxon>Helotiales</taxon>
        <taxon>Helotiaceae</taxon>
        <taxon>Hymenoscyphus</taxon>
    </lineage>
</organism>
<feature type="compositionally biased region" description="Basic residues" evidence="1">
    <location>
        <begin position="159"/>
        <end position="170"/>
    </location>
</feature>
<evidence type="ECO:0000256" key="1">
    <source>
        <dbReference type="SAM" id="MobiDB-lite"/>
    </source>
</evidence>
<protein>
    <submittedName>
        <fullName evidence="2">Uncharacterized protein</fullName>
    </submittedName>
</protein>
<feature type="compositionally biased region" description="Polar residues" evidence="1">
    <location>
        <begin position="334"/>
        <end position="350"/>
    </location>
</feature>
<proteinExistence type="predicted"/>
<feature type="compositionally biased region" description="Polar residues" evidence="1">
    <location>
        <begin position="1"/>
        <end position="13"/>
    </location>
</feature>
<name>A0A9N9L4V2_9HELO</name>
<keyword evidence="3" id="KW-1185">Reference proteome</keyword>
<evidence type="ECO:0000313" key="3">
    <source>
        <dbReference type="Proteomes" id="UP000696280"/>
    </source>
</evidence>
<feature type="compositionally biased region" description="Low complexity" evidence="1">
    <location>
        <begin position="14"/>
        <end position="23"/>
    </location>
</feature>
<dbReference type="EMBL" id="CAJVRL010000081">
    <property type="protein sequence ID" value="CAG8958188.1"/>
    <property type="molecule type" value="Genomic_DNA"/>
</dbReference>
<dbReference type="Proteomes" id="UP000696280">
    <property type="component" value="Unassembled WGS sequence"/>
</dbReference>
<feature type="region of interest" description="Disordered" evidence="1">
    <location>
        <begin position="159"/>
        <end position="199"/>
    </location>
</feature>
<reference evidence="2" key="1">
    <citation type="submission" date="2021-07" db="EMBL/GenBank/DDBJ databases">
        <authorList>
            <person name="Durling M."/>
        </authorList>
    </citation>
    <scope>NUCLEOTIDE SEQUENCE</scope>
</reference>